<name>A0A419T734_9FIRM</name>
<evidence type="ECO:0008006" key="4">
    <source>
        <dbReference type="Google" id="ProtNLM"/>
    </source>
</evidence>
<organism evidence="2 3">
    <name type="scientific">Thermohalobacter berrensis</name>
    <dbReference type="NCBI Taxonomy" id="99594"/>
    <lineage>
        <taxon>Bacteria</taxon>
        <taxon>Bacillati</taxon>
        <taxon>Bacillota</taxon>
        <taxon>Tissierellia</taxon>
        <taxon>Tissierellales</taxon>
        <taxon>Thermohalobacteraceae</taxon>
        <taxon>Thermohalobacter</taxon>
    </lineage>
</organism>
<keyword evidence="1" id="KW-0472">Membrane</keyword>
<dbReference type="OrthoDB" id="1955744at2"/>
<sequence>MRTRNRSSLVLIILLIVGIVIGGVIGDLLSDKLPILSKSYPVGLKEPVHLDLKVVDLTFGLLVNINVASIIGLILSILIFRKL</sequence>
<dbReference type="Pfam" id="PF14209">
    <property type="entry name" value="DUF4321"/>
    <property type="match status" value="1"/>
</dbReference>
<evidence type="ECO:0000313" key="2">
    <source>
        <dbReference type="EMBL" id="RKD33198.1"/>
    </source>
</evidence>
<keyword evidence="1" id="KW-0812">Transmembrane</keyword>
<keyword evidence="1" id="KW-1133">Transmembrane helix</keyword>
<evidence type="ECO:0000256" key="1">
    <source>
        <dbReference type="SAM" id="Phobius"/>
    </source>
</evidence>
<evidence type="ECO:0000313" key="3">
    <source>
        <dbReference type="Proteomes" id="UP000284177"/>
    </source>
</evidence>
<comment type="caution">
    <text evidence="2">The sequence shown here is derived from an EMBL/GenBank/DDBJ whole genome shotgun (WGS) entry which is preliminary data.</text>
</comment>
<reference evidence="2 3" key="1">
    <citation type="submission" date="2016-08" db="EMBL/GenBank/DDBJ databases">
        <title>Novel Firmicutes and Novel Genomes.</title>
        <authorList>
            <person name="Poppleton D.I."/>
            <person name="Gribaldo S."/>
        </authorList>
    </citation>
    <scope>NUCLEOTIDE SEQUENCE [LARGE SCALE GENOMIC DNA]</scope>
    <source>
        <strain evidence="2 3">CTT3</strain>
    </source>
</reference>
<protein>
    <recommendedName>
        <fullName evidence="4">DUF4321 domain-containing protein</fullName>
    </recommendedName>
</protein>
<feature type="transmembrane region" description="Helical" evidence="1">
    <location>
        <begin position="9"/>
        <end position="29"/>
    </location>
</feature>
<feature type="transmembrane region" description="Helical" evidence="1">
    <location>
        <begin position="57"/>
        <end position="80"/>
    </location>
</feature>
<proteinExistence type="predicted"/>
<keyword evidence="3" id="KW-1185">Reference proteome</keyword>
<gene>
    <name evidence="2" type="ORF">BET03_09800</name>
</gene>
<dbReference type="Proteomes" id="UP000284177">
    <property type="component" value="Unassembled WGS sequence"/>
</dbReference>
<dbReference type="RefSeq" id="WP_120167997.1">
    <property type="nucleotide sequence ID" value="NZ_MCIB01000007.1"/>
</dbReference>
<dbReference type="InterPro" id="IPR025470">
    <property type="entry name" value="DUF4321"/>
</dbReference>
<dbReference type="AlphaFoldDB" id="A0A419T734"/>
<accession>A0A419T734</accession>
<dbReference type="EMBL" id="MCIB01000007">
    <property type="protein sequence ID" value="RKD33198.1"/>
    <property type="molecule type" value="Genomic_DNA"/>
</dbReference>